<evidence type="ECO:0000313" key="6">
    <source>
        <dbReference type="Proteomes" id="UP001357452"/>
    </source>
</evidence>
<reference evidence="5 6" key="1">
    <citation type="submission" date="2024-01" db="EMBL/GenBank/DDBJ databases">
        <title>Niabella digestum sp. nov., isolated from waste digestion system.</title>
        <authorList>
            <person name="Zhang L."/>
        </authorList>
    </citation>
    <scope>NUCLEOTIDE SEQUENCE [LARGE SCALE GENOMIC DNA]</scope>
    <source>
        <strain evidence="5 6">A18</strain>
    </source>
</reference>
<keyword evidence="1 2" id="KW-0732">Signal</keyword>
<evidence type="ECO:0000256" key="2">
    <source>
        <dbReference type="SAM" id="SignalP"/>
    </source>
</evidence>
<protein>
    <submittedName>
        <fullName evidence="5">Glucoamylase family protein</fullName>
    </submittedName>
</protein>
<dbReference type="Proteomes" id="UP001357452">
    <property type="component" value="Unassembled WGS sequence"/>
</dbReference>
<dbReference type="PROSITE" id="PS51257">
    <property type="entry name" value="PROKAR_LIPOPROTEIN"/>
    <property type="match status" value="1"/>
</dbReference>
<feature type="domain" description="SbsA Ig-like" evidence="4">
    <location>
        <begin position="46"/>
        <end position="145"/>
    </location>
</feature>
<proteinExistence type="predicted"/>
<feature type="domain" description="Glycoamylase-like" evidence="3">
    <location>
        <begin position="331"/>
        <end position="549"/>
    </location>
</feature>
<evidence type="ECO:0000259" key="3">
    <source>
        <dbReference type="Pfam" id="PF10091"/>
    </source>
</evidence>
<sequence>MYKRFENSIVCCMLIASLLVYSCGSKSDVVAPPPSVDPKVPTLNNVTVDGVNLNNARYNISLKPQIKLSFSQPLAASSLNAVSLVTATGSMVSVNKALSNNDSAIILQPVNNLSFLTRFNIIVNQDVQSVSGGTMTGGFTGSFVTKMDSSRKFPKISDEALFDTVQRRTLKYFWDFAHPVSGLIREGTKHDSKIVTTGGSGFGIMALLVAAERGFKTKAEVLHRLQTMIAFLKNTAQHFHGVYPHWLDGSTGEVIPFSSNDNGADLVETAFLVQGLLCARQYFDGMTAEEVQLRDDINTIVNRVQWNWFQKENDNVLYWHWSPTVSWAMNLKIQGWNECLLTYVLAAGSENYSIAKSVYDNGWAQNGGIRNGTIYYGYTLPLGPNLGGPLFFAHYSFLGLKPYELSDAYADYWTQNRHHTLINYNYCKANPKDYYGYSDSVWGLTASNIRGGYAASSPSNDLGYIAPTAAISSMPYTPEESLAALHFYYYVLGDKLFKEYGFVDAFTLDVMKNDGPWFDDAFLAIDQGPIIVMIENYRSGLLWNLFMSAPEVKNGLSKLGFNAPGL</sequence>
<dbReference type="Pfam" id="PF13205">
    <property type="entry name" value="Big_5"/>
    <property type="match status" value="1"/>
</dbReference>
<dbReference type="EMBL" id="JAZGLY010000001">
    <property type="protein sequence ID" value="MEE6185729.1"/>
    <property type="molecule type" value="Genomic_DNA"/>
</dbReference>
<feature type="chain" id="PRO_5047495961" evidence="2">
    <location>
        <begin position="23"/>
        <end position="566"/>
    </location>
</feature>
<organism evidence="5 6">
    <name type="scientific">Niabella digestorum</name>
    <dbReference type="NCBI Taxonomy" id="3117701"/>
    <lineage>
        <taxon>Bacteria</taxon>
        <taxon>Pseudomonadati</taxon>
        <taxon>Bacteroidota</taxon>
        <taxon>Chitinophagia</taxon>
        <taxon>Chitinophagales</taxon>
        <taxon>Chitinophagaceae</taxon>
        <taxon>Niabella</taxon>
    </lineage>
</organism>
<dbReference type="Gene3D" id="1.50.10.140">
    <property type="match status" value="1"/>
</dbReference>
<name>A0ABU7RCK4_9BACT</name>
<dbReference type="RefSeq" id="WP_330973138.1">
    <property type="nucleotide sequence ID" value="NZ_JAZGLY010000001.1"/>
</dbReference>
<evidence type="ECO:0000313" key="5">
    <source>
        <dbReference type="EMBL" id="MEE6185729.1"/>
    </source>
</evidence>
<accession>A0ABU7RCK4</accession>
<dbReference type="InterPro" id="IPR019282">
    <property type="entry name" value="Glycoamylase-like_cons_dom"/>
</dbReference>
<keyword evidence="6" id="KW-1185">Reference proteome</keyword>
<evidence type="ECO:0000259" key="4">
    <source>
        <dbReference type="Pfam" id="PF13205"/>
    </source>
</evidence>
<comment type="caution">
    <text evidence="5">The sequence shown here is derived from an EMBL/GenBank/DDBJ whole genome shotgun (WGS) entry which is preliminary data.</text>
</comment>
<dbReference type="InterPro" id="IPR032812">
    <property type="entry name" value="SbsA_Ig"/>
</dbReference>
<evidence type="ECO:0000256" key="1">
    <source>
        <dbReference type="ARBA" id="ARBA00022729"/>
    </source>
</evidence>
<feature type="signal peptide" evidence="2">
    <location>
        <begin position="1"/>
        <end position="22"/>
    </location>
</feature>
<gene>
    <name evidence="5" type="ORF">V2H41_00450</name>
</gene>
<dbReference type="Pfam" id="PF10091">
    <property type="entry name" value="Glycoamylase"/>
    <property type="match status" value="1"/>
</dbReference>